<evidence type="ECO:0000313" key="1">
    <source>
        <dbReference type="EMBL" id="CAG8535437.1"/>
    </source>
</evidence>
<dbReference type="EMBL" id="CAJVPT010006868">
    <property type="protein sequence ID" value="CAG8535437.1"/>
    <property type="molecule type" value="Genomic_DNA"/>
</dbReference>
<sequence length="378" mass="45093">MAEFDENDPLQLLKQYDNKDLAPQILDADGNVVSTLRETKYIQFDSKKFDKDMITNFRSAATNELLPLSVLYHATVTKKLDLVHYNEDATNEKFQTRLGFVDRRNWLDFIRGKGSYVRLSEKRPLEDATDAEQRLAAERKRQRKAEYEKDKIWREVYRKTRELSPKSPWEEFLESKAKEENYSFYIQLADDYFLKMKKDSSSQDRGAHPRQQDSVSRTHHRSSGKSRAPKVPLILVPSAPSAFITMYNVKQLLQDEKYEDQVKLRNEKPKERLIKINHKGRVYEFTDTTDDLQESDWDRVVCIITDGSEWIFKKYKWKTPQDTFRNIPGVYFKFFGDDIKKTVKTWRNVQCIDIHREFRHRDPEAYMEFWKLVERARI</sequence>
<keyword evidence="2" id="KW-1185">Reference proteome</keyword>
<evidence type="ECO:0000313" key="2">
    <source>
        <dbReference type="Proteomes" id="UP000789525"/>
    </source>
</evidence>
<proteinExistence type="predicted"/>
<protein>
    <submittedName>
        <fullName evidence="1">9477_t:CDS:1</fullName>
    </submittedName>
</protein>
<dbReference type="Proteomes" id="UP000789525">
    <property type="component" value="Unassembled WGS sequence"/>
</dbReference>
<name>A0ACA9LMM6_9GLOM</name>
<accession>A0ACA9LMM6</accession>
<reference evidence="1" key="1">
    <citation type="submission" date="2021-06" db="EMBL/GenBank/DDBJ databases">
        <authorList>
            <person name="Kallberg Y."/>
            <person name="Tangrot J."/>
            <person name="Rosling A."/>
        </authorList>
    </citation>
    <scope>NUCLEOTIDE SEQUENCE</scope>
    <source>
        <strain evidence="1">CL356</strain>
    </source>
</reference>
<gene>
    <name evidence="1" type="ORF">ACOLOM_LOCUS4251</name>
</gene>
<comment type="caution">
    <text evidence="1">The sequence shown here is derived from an EMBL/GenBank/DDBJ whole genome shotgun (WGS) entry which is preliminary data.</text>
</comment>
<organism evidence="1 2">
    <name type="scientific">Acaulospora colombiana</name>
    <dbReference type="NCBI Taxonomy" id="27376"/>
    <lineage>
        <taxon>Eukaryota</taxon>
        <taxon>Fungi</taxon>
        <taxon>Fungi incertae sedis</taxon>
        <taxon>Mucoromycota</taxon>
        <taxon>Glomeromycotina</taxon>
        <taxon>Glomeromycetes</taxon>
        <taxon>Diversisporales</taxon>
        <taxon>Acaulosporaceae</taxon>
        <taxon>Acaulospora</taxon>
    </lineage>
</organism>